<reference evidence="2" key="1">
    <citation type="submission" date="2020-09" db="EMBL/GenBank/DDBJ databases">
        <title>Parvovirus dark matter in the feces of wild birds.</title>
        <authorList>
            <person name="Dai Z."/>
            <person name="Yang S."/>
            <person name="Zhang W."/>
        </authorList>
    </citation>
    <scope>NUCLEOTIDE SEQUENCE</scope>
    <source>
        <strain evidence="2">Dwb62par01</strain>
    </source>
</reference>
<organism evidence="2">
    <name type="scientific">Phylloscopus fuscatus densovirus</name>
    <dbReference type="NCBI Taxonomy" id="2794500"/>
    <lineage>
        <taxon>Viruses</taxon>
        <taxon>Monodnaviria</taxon>
        <taxon>Shotokuvirae</taxon>
        <taxon>Cossaviricota</taxon>
        <taxon>Quintoviricetes</taxon>
        <taxon>Piccovirales</taxon>
        <taxon>Parvoviridae</taxon>
        <taxon>Densovirinae</taxon>
    </lineage>
</organism>
<protein>
    <submittedName>
        <fullName evidence="2">VP1</fullName>
    </submittedName>
</protein>
<accession>A0A8A4XCD9</accession>
<proteinExistence type="predicted"/>
<feature type="region of interest" description="Disordered" evidence="1">
    <location>
        <begin position="1"/>
        <end position="21"/>
    </location>
</feature>
<name>A0A8A4XCD9_9VIRU</name>
<evidence type="ECO:0000256" key="1">
    <source>
        <dbReference type="SAM" id="MobiDB-lite"/>
    </source>
</evidence>
<dbReference type="EMBL" id="MW046473">
    <property type="protein sequence ID" value="QTE03903.1"/>
    <property type="molecule type" value="Genomic_DNA"/>
</dbReference>
<sequence>MFKRKAEGGGEESSSKKNQVGIASEAVSQPIPRNLSPCTITLNFKQAGWEEIAPGKLYYLPICQNPKYMFDPAMKNQFLKFYDLWGTMEIHTPKVRISNLIMLQDDLRVQNNTPTDATAFTQVVYLLKYSPQTQKQYFVLGKLLDDVMGSVQPLTYELQPNTKLQTKQRQFVELEGFDNFENLTIHPARSTVYAGFIPGQKPDIDKVTQVVYEPFIAPNTNTPLAGFSGNLAPPDSSLIPPGQTITMARNTNGISFHKYGSEIEFNVSTNLEGVQLLNHTSNNFLYPQYAQIEFEKDRTATYEGEFCWPSRNRPFLARGNNFDTETDPITQNKKLGNLEHCFFCMPPIRKPNDALLGQRCSVFIEQEMSITFHMNQGTFMETYALDALQMNQDNAVILRRNFYPVPTIESNTDSVICPTTSVCDPQSTKTCYDDSFAGLSKFYLDNTLLRLNFSKYCTLAKVSLKPTNAIDMTAGNIDEGINFAKIDTSDPWGFKRAWIKALRSDDKTLELWWDPRYIVRPPKDDELGHWVYVYCNDEDDYANYLVRNEVTKEFQNSLTFDIEKIRNEVIANSANVCTVESKAPTPEPVKNRKCKAFFA</sequence>
<evidence type="ECO:0000313" key="2">
    <source>
        <dbReference type="EMBL" id="QTE03903.1"/>
    </source>
</evidence>